<dbReference type="PANTHER" id="PTHR39175:SF1">
    <property type="entry name" value="FAMILY PROTEIN, PUTATIVE (AFU_ORTHOLOGUE AFUA_3G15060)-RELATED"/>
    <property type="match status" value="1"/>
</dbReference>
<dbReference type="EMBL" id="FOES01000014">
    <property type="protein sequence ID" value="SEQ46438.1"/>
    <property type="molecule type" value="Genomic_DNA"/>
</dbReference>
<dbReference type="SUPFAM" id="SSF54593">
    <property type="entry name" value="Glyoxalase/Bleomycin resistance protein/Dihydroxybiphenyl dioxygenase"/>
    <property type="match status" value="1"/>
</dbReference>
<sequence length="122" mass="14089">MSFTFKQIDHVQLAAPRGSEDEARKFFIDALGFEELEKPEALKKNGGVWFERGEIQIHIGVEEPFNPARKAHPALEINGLKELMKHLDQQEIDYKQDDKLPGADRIYVADPFGNRIEILEWQ</sequence>
<evidence type="ECO:0000313" key="3">
    <source>
        <dbReference type="Proteomes" id="UP000199427"/>
    </source>
</evidence>
<dbReference type="Proteomes" id="UP000199427">
    <property type="component" value="Unassembled WGS sequence"/>
</dbReference>
<proteinExistence type="predicted"/>
<dbReference type="GO" id="GO:0051213">
    <property type="term" value="F:dioxygenase activity"/>
    <property type="evidence" value="ECO:0007669"/>
    <property type="project" value="UniProtKB-KW"/>
</dbReference>
<organism evidence="2 3">
    <name type="scientific">Piscibacillus halophilus</name>
    <dbReference type="NCBI Taxonomy" id="571933"/>
    <lineage>
        <taxon>Bacteria</taxon>
        <taxon>Bacillati</taxon>
        <taxon>Bacillota</taxon>
        <taxon>Bacilli</taxon>
        <taxon>Bacillales</taxon>
        <taxon>Bacillaceae</taxon>
        <taxon>Piscibacillus</taxon>
    </lineage>
</organism>
<dbReference type="InterPro" id="IPR029068">
    <property type="entry name" value="Glyas_Bleomycin-R_OHBP_Dase"/>
</dbReference>
<dbReference type="PROSITE" id="PS51819">
    <property type="entry name" value="VOC"/>
    <property type="match status" value="1"/>
</dbReference>
<feature type="domain" description="VOC" evidence="1">
    <location>
        <begin position="7"/>
        <end position="121"/>
    </location>
</feature>
<dbReference type="STRING" id="571933.SAMN05216362_11457"/>
<gene>
    <name evidence="2" type="ORF">SAMN05216362_11457</name>
</gene>
<protein>
    <submittedName>
        <fullName evidence="2">Catechol 2,3-dioxygenase</fullName>
    </submittedName>
</protein>
<reference evidence="2 3" key="1">
    <citation type="submission" date="2016-10" db="EMBL/GenBank/DDBJ databases">
        <authorList>
            <person name="de Groot N.N."/>
        </authorList>
    </citation>
    <scope>NUCLEOTIDE SEQUENCE [LARGE SCALE GENOMIC DNA]</scope>
    <source>
        <strain evidence="2 3">DSM 21633</strain>
    </source>
</reference>
<keyword evidence="2" id="KW-0560">Oxidoreductase</keyword>
<dbReference type="RefSeq" id="WP_091773542.1">
    <property type="nucleotide sequence ID" value="NZ_FOES01000014.1"/>
</dbReference>
<dbReference type="Gene3D" id="3.10.180.10">
    <property type="entry name" value="2,3-Dihydroxybiphenyl 1,2-Dioxygenase, domain 1"/>
    <property type="match status" value="1"/>
</dbReference>
<evidence type="ECO:0000313" key="2">
    <source>
        <dbReference type="EMBL" id="SEQ46438.1"/>
    </source>
</evidence>
<dbReference type="InterPro" id="IPR037523">
    <property type="entry name" value="VOC_core"/>
</dbReference>
<dbReference type="AlphaFoldDB" id="A0A1H9G9I3"/>
<name>A0A1H9G9I3_9BACI</name>
<dbReference type="InterPro" id="IPR004360">
    <property type="entry name" value="Glyas_Fos-R_dOase_dom"/>
</dbReference>
<dbReference type="Pfam" id="PF00903">
    <property type="entry name" value="Glyoxalase"/>
    <property type="match status" value="1"/>
</dbReference>
<keyword evidence="3" id="KW-1185">Reference proteome</keyword>
<dbReference type="OrthoDB" id="9813630at2"/>
<dbReference type="PANTHER" id="PTHR39175">
    <property type="entry name" value="FAMILY PROTEIN, PUTATIVE (AFU_ORTHOLOGUE AFUA_3G15060)-RELATED"/>
    <property type="match status" value="1"/>
</dbReference>
<keyword evidence="2" id="KW-0223">Dioxygenase</keyword>
<accession>A0A1H9G9I3</accession>
<evidence type="ECO:0000259" key="1">
    <source>
        <dbReference type="PROSITE" id="PS51819"/>
    </source>
</evidence>